<feature type="region of interest" description="Disordered" evidence="1">
    <location>
        <begin position="1"/>
        <end position="45"/>
    </location>
</feature>
<protein>
    <submittedName>
        <fullName evidence="2">SCP1.201-like deaminase</fullName>
    </submittedName>
</protein>
<evidence type="ECO:0000313" key="3">
    <source>
        <dbReference type="Proteomes" id="UP001205311"/>
    </source>
</evidence>
<evidence type="ECO:0000313" key="2">
    <source>
        <dbReference type="EMBL" id="MCP2258743.1"/>
    </source>
</evidence>
<gene>
    <name evidence="2" type="ORF">LX15_002441</name>
</gene>
<reference evidence="2 3" key="1">
    <citation type="submission" date="2022-06" db="EMBL/GenBank/DDBJ databases">
        <title>Genomic Encyclopedia of Archaeal and Bacterial Type Strains, Phase II (KMG-II): from individual species to whole genera.</title>
        <authorList>
            <person name="Goeker M."/>
        </authorList>
    </citation>
    <scope>NUCLEOTIDE SEQUENCE [LARGE SCALE GENOMIC DNA]</scope>
    <source>
        <strain evidence="2 3">DSM 40477</strain>
    </source>
</reference>
<sequence>MDREWGQRDRAALPVRRDEHGPTHGRYIDSDGIDHPVRSGAEEDGLDKDLARYMVEAGLVPPDMTRPGAATHVELKVAYRMRTSGSQHVELAINNNVDTKKYGCHRLLPYVLAPGQTLVIHDPRGTHVYEGKGRRT</sequence>
<name>A0ABT1HTC7_STRSD</name>
<accession>A0ABT1HTC7</accession>
<dbReference type="Pfam" id="PF14428">
    <property type="entry name" value="DddA-like"/>
    <property type="match status" value="1"/>
</dbReference>
<dbReference type="Proteomes" id="UP001205311">
    <property type="component" value="Unassembled WGS sequence"/>
</dbReference>
<dbReference type="InterPro" id="IPR032724">
    <property type="entry name" value="SCP1.201-like"/>
</dbReference>
<keyword evidence="3" id="KW-1185">Reference proteome</keyword>
<dbReference type="EMBL" id="JAMTCP010000010">
    <property type="protein sequence ID" value="MCP2258743.1"/>
    <property type="molecule type" value="Genomic_DNA"/>
</dbReference>
<proteinExistence type="predicted"/>
<organism evidence="2 3">
    <name type="scientific">Streptoalloteichus tenebrarius (strain ATCC 17920 / DSM 40477 / JCM 4838 / CBS 697.72 / NBRC 16177 / NCIMB 11028 / NRRL B-12390 / A12253. 1 / ISP 5477)</name>
    <name type="common">Streptomyces tenebrarius</name>
    <dbReference type="NCBI Taxonomy" id="1933"/>
    <lineage>
        <taxon>Bacteria</taxon>
        <taxon>Bacillati</taxon>
        <taxon>Actinomycetota</taxon>
        <taxon>Actinomycetes</taxon>
        <taxon>Pseudonocardiales</taxon>
        <taxon>Pseudonocardiaceae</taxon>
        <taxon>Streptoalloteichus</taxon>
    </lineage>
</organism>
<evidence type="ECO:0000256" key="1">
    <source>
        <dbReference type="SAM" id="MobiDB-lite"/>
    </source>
</evidence>
<comment type="caution">
    <text evidence="2">The sequence shown here is derived from an EMBL/GenBank/DDBJ whole genome shotgun (WGS) entry which is preliminary data.</text>
</comment>